<organism evidence="2">
    <name type="scientific">viral metagenome</name>
    <dbReference type="NCBI Taxonomy" id="1070528"/>
    <lineage>
        <taxon>unclassified sequences</taxon>
        <taxon>metagenomes</taxon>
        <taxon>organismal metagenomes</taxon>
    </lineage>
</organism>
<dbReference type="AlphaFoldDB" id="A0A6M3M3H7"/>
<evidence type="ECO:0000313" key="1">
    <source>
        <dbReference type="EMBL" id="QJB00139.1"/>
    </source>
</evidence>
<dbReference type="EMBL" id="MT143780">
    <property type="protein sequence ID" value="QJB02391.1"/>
    <property type="molecule type" value="Genomic_DNA"/>
</dbReference>
<gene>
    <name evidence="1" type="ORF">MM171A00688_0022</name>
    <name evidence="2" type="ORF">MM171B01337_0003</name>
</gene>
<evidence type="ECO:0000313" key="2">
    <source>
        <dbReference type="EMBL" id="QJB02391.1"/>
    </source>
</evidence>
<reference evidence="2" key="1">
    <citation type="submission" date="2020-03" db="EMBL/GenBank/DDBJ databases">
        <title>The deep terrestrial virosphere.</title>
        <authorList>
            <person name="Holmfeldt K."/>
            <person name="Nilsson E."/>
            <person name="Simone D."/>
            <person name="Lopez-Fernandez M."/>
            <person name="Wu X."/>
            <person name="de Brujin I."/>
            <person name="Lundin D."/>
            <person name="Andersson A."/>
            <person name="Bertilsson S."/>
            <person name="Dopson M."/>
        </authorList>
    </citation>
    <scope>NUCLEOTIDE SEQUENCE</scope>
    <source>
        <strain evidence="1">MM171A00688</strain>
        <strain evidence="2">MM171B01337</strain>
    </source>
</reference>
<name>A0A6M3M3H7_9ZZZZ</name>
<dbReference type="EMBL" id="MT143682">
    <property type="protein sequence ID" value="QJB00139.1"/>
    <property type="molecule type" value="Genomic_DNA"/>
</dbReference>
<protein>
    <submittedName>
        <fullName evidence="2">Putative capsid protein</fullName>
    </submittedName>
</protein>
<proteinExistence type="predicted"/>
<sequence length="369" mass="41140">MSANKLIEKWKMQKGFNLISIPSITLTEEEADTFLDMVFDESSMIKYARIQRMLKPQKNIRALGFGSGRFLYPAGEFNESKYKKEWTHNKIQLSTQEARGCVAIFDDDLEDLRGIETEAEWKMKLMGMIGKKIGNELEEVGWISNTGAAPNAFAADDLRHMFDGWRFQTYYSQLVTDTYWNAAVPGGARVINACDGGTSGSVFDLAGKIAEQDTAAPYAWEFKYHRALKLMPAKYKMNGGLKNMAFLNSDIVTMDYLEALSQRATAIGDGIFTGAVDPSYLKVPIVDCPLMPTNLGTAAPYATIGAGEYTDVLLTPKGNMIIGIQREITIETERSAADQCTYVFYSVRLDFKIENTNAIVMIQCLTHAC</sequence>
<accession>A0A6M3M3H7</accession>